<name>A0A0E0P4R9_ORYRU</name>
<dbReference type="EnsemblPlants" id="ORUFI04G01390.1">
    <property type="protein sequence ID" value="ORUFI04G01390.1"/>
    <property type="gene ID" value="ORUFI04G01390"/>
</dbReference>
<keyword evidence="2" id="KW-1185">Reference proteome</keyword>
<dbReference type="AlphaFoldDB" id="A0A0E0P4R9"/>
<reference evidence="1" key="2">
    <citation type="submission" date="2015-06" db="UniProtKB">
        <authorList>
            <consortium name="EnsemblPlants"/>
        </authorList>
    </citation>
    <scope>IDENTIFICATION</scope>
</reference>
<reference evidence="2" key="1">
    <citation type="submission" date="2013-06" db="EMBL/GenBank/DDBJ databases">
        <authorList>
            <person name="Zhao Q."/>
        </authorList>
    </citation>
    <scope>NUCLEOTIDE SEQUENCE</scope>
    <source>
        <strain evidence="2">cv. W1943</strain>
    </source>
</reference>
<sequence>MSVATAAAEAEAEAEAMAALRLLAGFLWFALPIATLATGRSHPAVLDAARHQSPTSASTARCS</sequence>
<dbReference type="Gramene" id="ORUFI04G01390.1">
    <property type="protein sequence ID" value="ORUFI04G01390.1"/>
    <property type="gene ID" value="ORUFI04G01390"/>
</dbReference>
<evidence type="ECO:0000313" key="1">
    <source>
        <dbReference type="EnsemblPlants" id="ORUFI04G01390.1"/>
    </source>
</evidence>
<protein>
    <submittedName>
        <fullName evidence="1">Uncharacterized protein</fullName>
    </submittedName>
</protein>
<organism evidence="1 2">
    <name type="scientific">Oryza rufipogon</name>
    <name type="common">Brownbeard rice</name>
    <name type="synonym">Asian wild rice</name>
    <dbReference type="NCBI Taxonomy" id="4529"/>
    <lineage>
        <taxon>Eukaryota</taxon>
        <taxon>Viridiplantae</taxon>
        <taxon>Streptophyta</taxon>
        <taxon>Embryophyta</taxon>
        <taxon>Tracheophyta</taxon>
        <taxon>Spermatophyta</taxon>
        <taxon>Magnoliopsida</taxon>
        <taxon>Liliopsida</taxon>
        <taxon>Poales</taxon>
        <taxon>Poaceae</taxon>
        <taxon>BOP clade</taxon>
        <taxon>Oryzoideae</taxon>
        <taxon>Oryzeae</taxon>
        <taxon>Oryzinae</taxon>
        <taxon>Oryza</taxon>
    </lineage>
</organism>
<proteinExistence type="predicted"/>
<dbReference type="Proteomes" id="UP000008022">
    <property type="component" value="Unassembled WGS sequence"/>
</dbReference>
<accession>A0A0E0P4R9</accession>
<dbReference type="HOGENOM" id="CLU_2889817_0_0_1"/>
<evidence type="ECO:0000313" key="2">
    <source>
        <dbReference type="Proteomes" id="UP000008022"/>
    </source>
</evidence>